<accession>A0ABW1ER58</accession>
<sequence length="356" mass="37994">MPVTLAQAQLNTLPDIDWNVIDTLRRNSWVLDQMVWDDTVTPGTGGGSLTYGYTRLLAAATAQFRSFNEEYPASQATREQKQVQLHPLGGSFTVDRTLANLGNAATNEIMFQLSQKITSVRTRFQQELILGDTAVDASGFDGLDKSLTGQSTEYLPINEGNSTGYTDWSASAITTEDKAMAAFDSLDDWLSRILASQVGGGDGGSTATGSLPAGVKAILGNTKSIARLRSLARRASQFTSTSDDLGRQIDMYGQWVLVDMGDRVDGSAPIIPIQTRDPDGAGAGGNITGLTDLYAVSFGLDAMHGASVAGKPLVQTWMPDWSQPGAVKSGEVEMGPLAMVLRNTRTCGVFRNVKVA</sequence>
<evidence type="ECO:0000313" key="2">
    <source>
        <dbReference type="Proteomes" id="UP001596067"/>
    </source>
</evidence>
<keyword evidence="2" id="KW-1185">Reference proteome</keyword>
<gene>
    <name evidence="1" type="ORF">ACFP0N_05810</name>
</gene>
<dbReference type="NCBIfam" id="NF045672">
    <property type="entry name" value="MCP_gp7_epsi_15"/>
    <property type="match status" value="1"/>
</dbReference>
<comment type="caution">
    <text evidence="1">The sequence shown here is derived from an EMBL/GenBank/DDBJ whole genome shotgun (WGS) entry which is preliminary data.</text>
</comment>
<dbReference type="RefSeq" id="WP_313763607.1">
    <property type="nucleotide sequence ID" value="NZ_BAAAVH010000087.1"/>
</dbReference>
<proteinExistence type="predicted"/>
<dbReference type="InterPro" id="IPR048813">
    <property type="entry name" value="GP7-like"/>
</dbReference>
<protein>
    <submittedName>
        <fullName evidence="1">Major capsid protein</fullName>
    </submittedName>
</protein>
<reference evidence="2" key="1">
    <citation type="journal article" date="2019" name="Int. J. Syst. Evol. Microbiol.">
        <title>The Global Catalogue of Microorganisms (GCM) 10K type strain sequencing project: providing services to taxonomists for standard genome sequencing and annotation.</title>
        <authorList>
            <consortium name="The Broad Institute Genomics Platform"/>
            <consortium name="The Broad Institute Genome Sequencing Center for Infectious Disease"/>
            <person name="Wu L."/>
            <person name="Ma J."/>
        </authorList>
    </citation>
    <scope>NUCLEOTIDE SEQUENCE [LARGE SCALE GENOMIC DNA]</scope>
    <source>
        <strain evidence="2">CGMCC 4.1469</strain>
    </source>
</reference>
<dbReference type="EMBL" id="JBHSOD010000005">
    <property type="protein sequence ID" value="MFC5884505.1"/>
    <property type="molecule type" value="Genomic_DNA"/>
</dbReference>
<name>A0ABW1ER58_9ACTN</name>
<organism evidence="1 2">
    <name type="scientific">Kitasatospora aburaviensis</name>
    <dbReference type="NCBI Taxonomy" id="67265"/>
    <lineage>
        <taxon>Bacteria</taxon>
        <taxon>Bacillati</taxon>
        <taxon>Actinomycetota</taxon>
        <taxon>Actinomycetes</taxon>
        <taxon>Kitasatosporales</taxon>
        <taxon>Streptomycetaceae</taxon>
        <taxon>Kitasatospora</taxon>
    </lineage>
</organism>
<dbReference type="Proteomes" id="UP001596067">
    <property type="component" value="Unassembled WGS sequence"/>
</dbReference>
<evidence type="ECO:0000313" key="1">
    <source>
        <dbReference type="EMBL" id="MFC5884505.1"/>
    </source>
</evidence>